<dbReference type="GO" id="GO:0036064">
    <property type="term" value="C:ciliary basal body"/>
    <property type="evidence" value="ECO:0007669"/>
    <property type="project" value="TreeGrafter"/>
</dbReference>
<feature type="compositionally biased region" description="Pro residues" evidence="11">
    <location>
        <begin position="365"/>
        <end position="376"/>
    </location>
</feature>
<feature type="compositionally biased region" description="Basic and acidic residues" evidence="11">
    <location>
        <begin position="386"/>
        <end position="396"/>
    </location>
</feature>
<dbReference type="AlphaFoldDB" id="A0AAV7JTF1"/>
<dbReference type="GO" id="GO:0070507">
    <property type="term" value="P:regulation of microtubule cytoskeleton organization"/>
    <property type="evidence" value="ECO:0007669"/>
    <property type="project" value="TreeGrafter"/>
</dbReference>
<dbReference type="GO" id="GO:0042073">
    <property type="term" value="P:intraciliary transport"/>
    <property type="evidence" value="ECO:0007669"/>
    <property type="project" value="TreeGrafter"/>
</dbReference>
<dbReference type="Proteomes" id="UP001165289">
    <property type="component" value="Unassembled WGS sequence"/>
</dbReference>
<evidence type="ECO:0000256" key="5">
    <source>
        <dbReference type="ARBA" id="ARBA00023054"/>
    </source>
</evidence>
<dbReference type="Gene3D" id="1.10.418.50">
    <property type="entry name" value="Microtubule-binding protein MIP-T3"/>
    <property type="match status" value="1"/>
</dbReference>
<protein>
    <recommendedName>
        <fullName evidence="9">TRAF3-interacting protein 1</fullName>
    </recommendedName>
</protein>
<keyword evidence="3" id="KW-0963">Cytoplasm</keyword>
<dbReference type="InterPro" id="IPR040468">
    <property type="entry name" value="TRAF3IP1_N"/>
</dbReference>
<dbReference type="GO" id="GO:0008017">
    <property type="term" value="F:microtubule binding"/>
    <property type="evidence" value="ECO:0007669"/>
    <property type="project" value="InterPro"/>
</dbReference>
<evidence type="ECO:0000256" key="9">
    <source>
        <dbReference type="ARBA" id="ARBA00070492"/>
    </source>
</evidence>
<dbReference type="FunFam" id="1.10.418.50:FF:000001">
    <property type="entry name" value="TRAF3-interacting protein 1 isoform X1"/>
    <property type="match status" value="1"/>
</dbReference>
<name>A0AAV7JTF1_9METZ</name>
<dbReference type="PANTHER" id="PTHR31363">
    <property type="entry name" value="TRAF3-INTERACTING PROTEIN 1"/>
    <property type="match status" value="1"/>
</dbReference>
<sequence length="597" mass="68085">MASNPATINPDILKRTKGSLGMLITKPALTDRLLSKPPFRFLHDILTEILRNTGFLRGLFTEEEMNSEKVKDKEKKLVFLQKVIDVLMFATGQKLKTKPSRIVAGAEPERTNEMLQLIAYCVQKKIDSSEAVKRVLNGEKPFSGQEKTEVKQPQAQSTEVKLPKKSEDNENELASTASQIKLPENESDQHRRDKPPDPHSDVNGRRRGERARRERRDHSEEEVVKKRESSEDRVKKRESSEDRVKKREISEERLKRGTSRDGRRPPPPEQPVQREPSPTPQLDTRGQYEPQVEASPPNPRQRPASAKRSRRHDPEPVTEQPMPETGSLPPNNSHINVAEAEVDPMLPPPPVHAGSSSGDEQEMEFPPPMMSRPPIRPSTARRAPPKRRDSSHDGVERILSGIEGPKVYLDNKQDQDDTEEQFIVQDNVEPLKLGDDTAVEIDESQQGGLTKKLFETKKLLEGDNVLETESGSVNDAQKHKQKEVVKKEIEQMQQSIQSICQNVSPLSKIIDFIHEDLESMRNELDKWKKESEKHSVALQKEEAITEESLIPYREELDKIDIQIEEAREGIKASRYNYYQNQDKIKKLTESIAFASRQ</sequence>
<dbReference type="PANTHER" id="PTHR31363:SF0">
    <property type="entry name" value="TRAF3-INTERACTING PROTEIN 1"/>
    <property type="match status" value="1"/>
</dbReference>
<evidence type="ECO:0000256" key="4">
    <source>
        <dbReference type="ARBA" id="ARBA00022794"/>
    </source>
</evidence>
<evidence type="ECO:0000259" key="13">
    <source>
        <dbReference type="Pfam" id="PF17749"/>
    </source>
</evidence>
<keyword evidence="15" id="KW-1185">Reference proteome</keyword>
<evidence type="ECO:0000313" key="14">
    <source>
        <dbReference type="EMBL" id="KAI6651715.1"/>
    </source>
</evidence>
<dbReference type="InterPro" id="IPR018799">
    <property type="entry name" value="TRAF3IP1"/>
</dbReference>
<dbReference type="GO" id="GO:0005930">
    <property type="term" value="C:axoneme"/>
    <property type="evidence" value="ECO:0007669"/>
    <property type="project" value="UniProtKB-SubCell"/>
</dbReference>
<evidence type="ECO:0000256" key="8">
    <source>
        <dbReference type="ARBA" id="ARBA00043971"/>
    </source>
</evidence>
<accession>A0AAV7JTF1</accession>
<keyword evidence="5 10" id="KW-0175">Coiled coil</keyword>
<evidence type="ECO:0000256" key="3">
    <source>
        <dbReference type="ARBA" id="ARBA00022490"/>
    </source>
</evidence>
<comment type="similarity">
    <text evidence="8">Belongs to the TRAF3IP1 family.</text>
</comment>
<dbReference type="EMBL" id="JAKMXF010000302">
    <property type="protein sequence ID" value="KAI6651715.1"/>
    <property type="molecule type" value="Genomic_DNA"/>
</dbReference>
<comment type="caution">
    <text evidence="14">The sequence shown here is derived from an EMBL/GenBank/DDBJ whole genome shotgun (WGS) entry which is preliminary data.</text>
</comment>
<dbReference type="InterPro" id="IPR041476">
    <property type="entry name" value="TRAF3IP1_C"/>
</dbReference>
<dbReference type="GO" id="GO:0030992">
    <property type="term" value="C:intraciliary transport particle B"/>
    <property type="evidence" value="ECO:0007669"/>
    <property type="project" value="TreeGrafter"/>
</dbReference>
<evidence type="ECO:0000256" key="6">
    <source>
        <dbReference type="ARBA" id="ARBA00023212"/>
    </source>
</evidence>
<dbReference type="InterPro" id="IPR042576">
    <property type="entry name" value="TRAF3IP1_N_sf"/>
</dbReference>
<evidence type="ECO:0000256" key="2">
    <source>
        <dbReference type="ARBA" id="ARBA00004430"/>
    </source>
</evidence>
<organism evidence="14 15">
    <name type="scientific">Oopsacas minuta</name>
    <dbReference type="NCBI Taxonomy" id="111878"/>
    <lineage>
        <taxon>Eukaryota</taxon>
        <taxon>Metazoa</taxon>
        <taxon>Porifera</taxon>
        <taxon>Hexactinellida</taxon>
        <taxon>Hexasterophora</taxon>
        <taxon>Lyssacinosida</taxon>
        <taxon>Leucopsacidae</taxon>
        <taxon>Oopsacas</taxon>
    </lineage>
</organism>
<keyword evidence="6" id="KW-0206">Cytoskeleton</keyword>
<feature type="domain" description="TRAF3-interacting protein 1 C-terminal" evidence="13">
    <location>
        <begin position="442"/>
        <end position="591"/>
    </location>
</feature>
<evidence type="ECO:0000256" key="1">
    <source>
        <dbReference type="ARBA" id="ARBA00004120"/>
    </source>
</evidence>
<dbReference type="Pfam" id="PF17749">
    <property type="entry name" value="MIP-T3_C"/>
    <property type="match status" value="1"/>
</dbReference>
<dbReference type="GO" id="GO:0048731">
    <property type="term" value="P:system development"/>
    <property type="evidence" value="ECO:0007669"/>
    <property type="project" value="UniProtKB-ARBA"/>
</dbReference>
<dbReference type="Pfam" id="PF10243">
    <property type="entry name" value="MIP-T3"/>
    <property type="match status" value="1"/>
</dbReference>
<comment type="subcellular location">
    <subcellularLocation>
        <location evidence="2">Cytoplasm</location>
        <location evidence="2">Cytoskeleton</location>
        <location evidence="2">Cilium axoneme</location>
    </subcellularLocation>
    <subcellularLocation>
        <location evidence="1">Cytoplasm</location>
        <location evidence="1">Cytoskeleton</location>
        <location evidence="1">Cilium basal body</location>
    </subcellularLocation>
</comment>
<feature type="region of interest" description="Disordered" evidence="11">
    <location>
        <begin position="138"/>
        <end position="418"/>
    </location>
</feature>
<dbReference type="GO" id="GO:0060271">
    <property type="term" value="P:cilium assembly"/>
    <property type="evidence" value="ECO:0007669"/>
    <property type="project" value="TreeGrafter"/>
</dbReference>
<evidence type="ECO:0000256" key="7">
    <source>
        <dbReference type="ARBA" id="ARBA00023273"/>
    </source>
</evidence>
<proteinExistence type="inferred from homology"/>
<evidence type="ECO:0000259" key="12">
    <source>
        <dbReference type="Pfam" id="PF10243"/>
    </source>
</evidence>
<keyword evidence="4" id="KW-0970">Cilium biogenesis/degradation</keyword>
<dbReference type="GO" id="GO:0048513">
    <property type="term" value="P:animal organ development"/>
    <property type="evidence" value="ECO:0007669"/>
    <property type="project" value="UniProtKB-ARBA"/>
</dbReference>
<gene>
    <name evidence="14" type="ORF">LOD99_4963</name>
</gene>
<feature type="coiled-coil region" evidence="10">
    <location>
        <begin position="482"/>
        <end position="537"/>
    </location>
</feature>
<keyword evidence="7" id="KW-0966">Cell projection</keyword>
<feature type="compositionally biased region" description="Basic and acidic residues" evidence="11">
    <location>
        <begin position="183"/>
        <end position="266"/>
    </location>
</feature>
<evidence type="ECO:0000256" key="10">
    <source>
        <dbReference type="SAM" id="Coils"/>
    </source>
</evidence>
<reference evidence="14 15" key="1">
    <citation type="journal article" date="2023" name="BMC Biol.">
        <title>The compact genome of the sponge Oopsacas minuta (Hexactinellida) is lacking key metazoan core genes.</title>
        <authorList>
            <person name="Santini S."/>
            <person name="Schenkelaars Q."/>
            <person name="Jourda C."/>
            <person name="Duchesne M."/>
            <person name="Belahbib H."/>
            <person name="Rocher C."/>
            <person name="Selva M."/>
            <person name="Riesgo A."/>
            <person name="Vervoort M."/>
            <person name="Leys S.P."/>
            <person name="Kodjabachian L."/>
            <person name="Le Bivic A."/>
            <person name="Borchiellini C."/>
            <person name="Claverie J.M."/>
            <person name="Renard E."/>
        </authorList>
    </citation>
    <scope>NUCLEOTIDE SEQUENCE [LARGE SCALE GENOMIC DNA]</scope>
    <source>
        <strain evidence="14">SPO-2</strain>
    </source>
</reference>
<evidence type="ECO:0000256" key="11">
    <source>
        <dbReference type="SAM" id="MobiDB-lite"/>
    </source>
</evidence>
<evidence type="ECO:0000313" key="15">
    <source>
        <dbReference type="Proteomes" id="UP001165289"/>
    </source>
</evidence>
<feature type="domain" description="TRAF3-interacting protein 1 N-terminal" evidence="12">
    <location>
        <begin position="13"/>
        <end position="122"/>
    </location>
</feature>